<organism evidence="2 3">
    <name type="scientific">Parasitella parasitica</name>
    <dbReference type="NCBI Taxonomy" id="35722"/>
    <lineage>
        <taxon>Eukaryota</taxon>
        <taxon>Fungi</taxon>
        <taxon>Fungi incertae sedis</taxon>
        <taxon>Mucoromycota</taxon>
        <taxon>Mucoromycotina</taxon>
        <taxon>Mucoromycetes</taxon>
        <taxon>Mucorales</taxon>
        <taxon>Mucorineae</taxon>
        <taxon>Mucoraceae</taxon>
        <taxon>Parasitella</taxon>
    </lineage>
</organism>
<evidence type="ECO:0000256" key="1">
    <source>
        <dbReference type="SAM" id="MobiDB-lite"/>
    </source>
</evidence>
<sequence length="355" mass="40932">MASLPNSIDNSANNVISHPPPTLLTNHYPTAPTILPSSDTPTPSLQLTLKENIPTRVSSTVTVPCTTISNHNGILYYYREPPIYENSQENQDGMKELLLLLYDIHKNPIWKLENRDWHGMTLIHENSKAKLSATPPQFRFTLNGHLCHWQIQPQNSLYSLKCFQTETKVLIAELNQNELNMYHQKNEYNPFRKLAQIDHYTTTLVILTGLLANHYLKHLLKSLDGEPEALKVTVDPSQVHINSSKLKSTPGFQHDEEEEDDDIASLSYYPGHQNLVDDGDPNSRWSASAKSFKSIELDPGLWHCWWGYTFWWSWFPFCMPGGYCDKARFRSKGRNRPKIRTSRTLSKQGWQQQHY</sequence>
<feature type="region of interest" description="Disordered" evidence="1">
    <location>
        <begin position="1"/>
        <end position="23"/>
    </location>
</feature>
<gene>
    <name evidence="2" type="primary">PARPA_13785.1 scaffold 47024</name>
</gene>
<evidence type="ECO:0000313" key="2">
    <source>
        <dbReference type="EMBL" id="CEP19470.1"/>
    </source>
</evidence>
<feature type="compositionally biased region" description="Polar residues" evidence="1">
    <location>
        <begin position="342"/>
        <end position="355"/>
    </location>
</feature>
<dbReference type="OrthoDB" id="2252305at2759"/>
<evidence type="ECO:0000313" key="3">
    <source>
        <dbReference type="Proteomes" id="UP000054107"/>
    </source>
</evidence>
<dbReference type="Proteomes" id="UP000054107">
    <property type="component" value="Unassembled WGS sequence"/>
</dbReference>
<accession>A0A0B7NVE1</accession>
<dbReference type="AlphaFoldDB" id="A0A0B7NVE1"/>
<protein>
    <submittedName>
        <fullName evidence="2">Uncharacterized protein</fullName>
    </submittedName>
</protein>
<name>A0A0B7NVE1_9FUNG</name>
<dbReference type="EMBL" id="LN734024">
    <property type="protein sequence ID" value="CEP19470.1"/>
    <property type="molecule type" value="Genomic_DNA"/>
</dbReference>
<feature type="region of interest" description="Disordered" evidence="1">
    <location>
        <begin position="335"/>
        <end position="355"/>
    </location>
</feature>
<proteinExistence type="predicted"/>
<keyword evidence="3" id="KW-1185">Reference proteome</keyword>
<feature type="compositionally biased region" description="Polar residues" evidence="1">
    <location>
        <begin position="1"/>
        <end position="16"/>
    </location>
</feature>
<reference evidence="2 3" key="1">
    <citation type="submission" date="2014-09" db="EMBL/GenBank/DDBJ databases">
        <authorList>
            <person name="Ellenberger Sabrina"/>
        </authorList>
    </citation>
    <scope>NUCLEOTIDE SEQUENCE [LARGE SCALE GENOMIC DNA]</scope>
    <source>
        <strain evidence="2 3">CBS 412.66</strain>
    </source>
</reference>